<name>A0A2A2H8L8_METBR</name>
<proteinExistence type="predicted"/>
<comment type="caution">
    <text evidence="1">The sequence shown here is derived from an EMBL/GenBank/DDBJ whole genome shotgun (WGS) entry which is preliminary data.</text>
</comment>
<evidence type="ECO:0008006" key="3">
    <source>
        <dbReference type="Google" id="ProtNLM"/>
    </source>
</evidence>
<dbReference type="Proteomes" id="UP000217784">
    <property type="component" value="Unassembled WGS sequence"/>
</dbReference>
<accession>A0A2A2H8L8</accession>
<evidence type="ECO:0000313" key="2">
    <source>
        <dbReference type="Proteomes" id="UP000217784"/>
    </source>
</evidence>
<reference evidence="1 2" key="1">
    <citation type="journal article" date="2017" name="BMC Genomics">
        <title>Genomic analysis of methanogenic archaea reveals a shift towards energy conservation.</title>
        <authorList>
            <person name="Gilmore S.P."/>
            <person name="Henske J.K."/>
            <person name="Sexton J.A."/>
            <person name="Solomon K.V."/>
            <person name="Seppala S."/>
            <person name="Yoo J.I."/>
            <person name="Huyett L.M."/>
            <person name="Pressman A."/>
            <person name="Cogan J.Z."/>
            <person name="Kivenson V."/>
            <person name="Peng X."/>
            <person name="Tan Y."/>
            <person name="Valentine D.L."/>
            <person name="O'Malley M.A."/>
        </authorList>
    </citation>
    <scope>NUCLEOTIDE SEQUENCE [LARGE SCALE GENOMIC DNA]</scope>
    <source>
        <strain evidence="1 2">M.o.H.</strain>
    </source>
</reference>
<dbReference type="AlphaFoldDB" id="A0A2A2H8L8"/>
<gene>
    <name evidence="1" type="ORF">ASJ80_08880</name>
</gene>
<keyword evidence="2" id="KW-1185">Reference proteome</keyword>
<evidence type="ECO:0000313" key="1">
    <source>
        <dbReference type="EMBL" id="PAV05613.1"/>
    </source>
</evidence>
<sequence length="192" mass="22491">MEAPLGKLPVTMNGELGPAFWSITDDMFGQCWSLNGNSEAMRRIYSPYKEKILLQTSVKKFELIKNQIKYGMLAPVTYYKNLLRELKHIETLSFPINSYKYGFLKRNAFEHEKEVRIITLIDNKYRSENCNYIEIELDPLKFIDGIIIDPRASNQHVDLIKKYCKRAGFTIIPEKLDLYSDIYEKTGIFFKP</sequence>
<protein>
    <recommendedName>
        <fullName evidence="3">DUF2971 domain-containing protein</fullName>
    </recommendedName>
</protein>
<dbReference type="EMBL" id="LMVM01000003">
    <property type="protein sequence ID" value="PAV05613.1"/>
    <property type="molecule type" value="Genomic_DNA"/>
</dbReference>
<organism evidence="1 2">
    <name type="scientific">Methanobacterium bryantii</name>
    <dbReference type="NCBI Taxonomy" id="2161"/>
    <lineage>
        <taxon>Archaea</taxon>
        <taxon>Methanobacteriati</taxon>
        <taxon>Methanobacteriota</taxon>
        <taxon>Methanomada group</taxon>
        <taxon>Methanobacteria</taxon>
        <taxon>Methanobacteriales</taxon>
        <taxon>Methanobacteriaceae</taxon>
        <taxon>Methanobacterium</taxon>
    </lineage>
</organism>